<dbReference type="InterPro" id="IPR012255">
    <property type="entry name" value="ETF_b"/>
</dbReference>
<evidence type="ECO:0000256" key="3">
    <source>
        <dbReference type="ARBA" id="ARBA00022448"/>
    </source>
</evidence>
<organism evidence="6 7">
    <name type="scientific">Sphingobacterium olei</name>
    <dbReference type="NCBI Taxonomy" id="2571155"/>
    <lineage>
        <taxon>Bacteria</taxon>
        <taxon>Pseudomonadati</taxon>
        <taxon>Bacteroidota</taxon>
        <taxon>Sphingobacteriia</taxon>
        <taxon>Sphingobacteriales</taxon>
        <taxon>Sphingobacteriaceae</taxon>
        <taxon>Sphingobacterium</taxon>
    </lineage>
</organism>
<dbReference type="EMBL" id="SUME01000003">
    <property type="protein sequence ID" value="TJZ61407.1"/>
    <property type="molecule type" value="Genomic_DNA"/>
</dbReference>
<evidence type="ECO:0000313" key="7">
    <source>
        <dbReference type="Proteomes" id="UP000306808"/>
    </source>
</evidence>
<dbReference type="AlphaFoldDB" id="A0A4U0P290"/>
<dbReference type="CDD" id="cd01714">
    <property type="entry name" value="ETF_beta"/>
    <property type="match status" value="1"/>
</dbReference>
<dbReference type="InterPro" id="IPR014730">
    <property type="entry name" value="ETF_a/b_N"/>
</dbReference>
<dbReference type="Pfam" id="PF01012">
    <property type="entry name" value="ETF"/>
    <property type="match status" value="1"/>
</dbReference>
<keyword evidence="4" id="KW-0249">Electron transport</keyword>
<dbReference type="SUPFAM" id="SSF52402">
    <property type="entry name" value="Adenine nucleotide alpha hydrolases-like"/>
    <property type="match status" value="1"/>
</dbReference>
<dbReference type="PANTHER" id="PTHR21294:SF8">
    <property type="entry name" value="ELECTRON TRANSFER FLAVOPROTEIN SUBUNIT BETA"/>
    <property type="match status" value="1"/>
</dbReference>
<reference evidence="6 7" key="1">
    <citation type="submission" date="2019-04" db="EMBL/GenBank/DDBJ databases">
        <title>Sphingobacterium olei sp. nov., isolated from oil-contaminated soil.</title>
        <authorList>
            <person name="Liu B."/>
        </authorList>
    </citation>
    <scope>NUCLEOTIDE SEQUENCE [LARGE SCALE GENOMIC DNA]</scope>
    <source>
        <strain evidence="6 7">HAL-9</strain>
    </source>
</reference>
<keyword evidence="7" id="KW-1185">Reference proteome</keyword>
<dbReference type="InterPro" id="IPR033948">
    <property type="entry name" value="ETF_beta_N"/>
</dbReference>
<keyword evidence="3" id="KW-0813">Transport</keyword>
<dbReference type="RefSeq" id="WP_136901057.1">
    <property type="nucleotide sequence ID" value="NZ_SUME01000003.1"/>
</dbReference>
<dbReference type="SMART" id="SM00893">
    <property type="entry name" value="ETF"/>
    <property type="match status" value="1"/>
</dbReference>
<protein>
    <recommendedName>
        <fullName evidence="2">Electron transfer flavoprotein subunit beta</fullName>
    </recommendedName>
</protein>
<accession>A0A4U0P290</accession>
<sequence length="246" mass="26289">MKILVCISNVPDTTSKITFTNNNSEFNDAGVQYIINPYDEIALSKAIDLVHGGANGTVTVINVGDVAAEPTIRKALAIGADHAIRVNATPKDAWFVANQIAEYAKANHFDLILTGRESIDYNGAQVPATLGELLSIPSVSIAKKLTIEGNEATIEREIEGGKEVLTANLPVVVGTAEGVAEPKIPNMRGIMGARSKPLEVIEPIQVEALTSFNHYETPATRGNVKLIAESNVNELVNLLHTEAKVI</sequence>
<dbReference type="GO" id="GO:0009055">
    <property type="term" value="F:electron transfer activity"/>
    <property type="evidence" value="ECO:0007669"/>
    <property type="project" value="InterPro"/>
</dbReference>
<dbReference type="Gene3D" id="3.40.50.620">
    <property type="entry name" value="HUPs"/>
    <property type="match status" value="1"/>
</dbReference>
<dbReference type="InterPro" id="IPR014729">
    <property type="entry name" value="Rossmann-like_a/b/a_fold"/>
</dbReference>
<dbReference type="PANTHER" id="PTHR21294">
    <property type="entry name" value="ELECTRON TRANSFER FLAVOPROTEIN BETA-SUBUNIT"/>
    <property type="match status" value="1"/>
</dbReference>
<evidence type="ECO:0000259" key="5">
    <source>
        <dbReference type="SMART" id="SM00893"/>
    </source>
</evidence>
<comment type="similarity">
    <text evidence="1">Belongs to the ETF beta-subunit/FixA family.</text>
</comment>
<comment type="caution">
    <text evidence="6">The sequence shown here is derived from an EMBL/GenBank/DDBJ whole genome shotgun (WGS) entry which is preliminary data.</text>
</comment>
<dbReference type="GO" id="GO:0005829">
    <property type="term" value="C:cytosol"/>
    <property type="evidence" value="ECO:0007669"/>
    <property type="project" value="TreeGrafter"/>
</dbReference>
<evidence type="ECO:0000256" key="1">
    <source>
        <dbReference type="ARBA" id="ARBA00007557"/>
    </source>
</evidence>
<evidence type="ECO:0000256" key="2">
    <source>
        <dbReference type="ARBA" id="ARBA00016797"/>
    </source>
</evidence>
<proteinExistence type="inferred from homology"/>
<dbReference type="PIRSF" id="PIRSF000090">
    <property type="entry name" value="Beta-ETF"/>
    <property type="match status" value="1"/>
</dbReference>
<feature type="domain" description="Electron transfer flavoprotein alpha/beta-subunit N-terminal" evidence="5">
    <location>
        <begin position="23"/>
        <end position="210"/>
    </location>
</feature>
<evidence type="ECO:0000256" key="4">
    <source>
        <dbReference type="ARBA" id="ARBA00022982"/>
    </source>
</evidence>
<dbReference type="Proteomes" id="UP000306808">
    <property type="component" value="Unassembled WGS sequence"/>
</dbReference>
<dbReference type="OrthoDB" id="9804960at2"/>
<gene>
    <name evidence="6" type="ORF">FAZ15_09445</name>
</gene>
<name>A0A4U0P290_9SPHI</name>
<evidence type="ECO:0000313" key="6">
    <source>
        <dbReference type="EMBL" id="TJZ61407.1"/>
    </source>
</evidence>